<dbReference type="NCBIfam" id="TIGR00176">
    <property type="entry name" value="mobB"/>
    <property type="match status" value="1"/>
</dbReference>
<dbReference type="CDD" id="cd03116">
    <property type="entry name" value="MobB"/>
    <property type="match status" value="1"/>
</dbReference>
<dbReference type="OrthoDB" id="9786803at2"/>
<dbReference type="InterPro" id="IPR004435">
    <property type="entry name" value="MobB_dom"/>
</dbReference>
<sequence length="169" mass="18684">MAVGKHCPVLQIVGYKGSGKTTLMEKLIVAASEKGFKAASIKHHGHGGTPDSPHKDSDRHVNAGAAVASVEGNGMLQLQAIAEWQLHDLIHLYQFFQPDIIFVEGYKEEAYPKVVLLRNEEDSELLQTCRNVICVITQDESHVSRDIPSFLQENNHHYINYILAKAGGI</sequence>
<dbReference type="SUPFAM" id="SSF52540">
    <property type="entry name" value="P-loop containing nucleoside triphosphate hydrolases"/>
    <property type="match status" value="1"/>
</dbReference>
<dbReference type="InterPro" id="IPR027417">
    <property type="entry name" value="P-loop_NTPase"/>
</dbReference>
<dbReference type="PANTHER" id="PTHR40072">
    <property type="entry name" value="MOLYBDOPTERIN-GUANINE DINUCLEOTIDE BIOSYNTHESIS ADAPTER PROTEIN-RELATED"/>
    <property type="match status" value="1"/>
</dbReference>
<dbReference type="Pfam" id="PF03205">
    <property type="entry name" value="MobB"/>
    <property type="match status" value="1"/>
</dbReference>
<protein>
    <submittedName>
        <fullName evidence="2">Molybdopterin-guanine dinucleotide biosynthesis protein B</fullName>
    </submittedName>
</protein>
<dbReference type="Gene3D" id="3.40.50.300">
    <property type="entry name" value="P-loop containing nucleotide triphosphate hydrolases"/>
    <property type="match status" value="1"/>
</dbReference>
<name>A0A428N556_9BACI</name>
<proteinExistence type="predicted"/>
<gene>
    <name evidence="2" type="primary">mobB</name>
    <name evidence="2" type="ORF">D7Z54_09955</name>
</gene>
<keyword evidence="3" id="KW-1185">Reference proteome</keyword>
<dbReference type="InterPro" id="IPR052539">
    <property type="entry name" value="MGD_biosynthesis_adapter"/>
</dbReference>
<dbReference type="AlphaFoldDB" id="A0A428N556"/>
<dbReference type="RefSeq" id="WP_125555680.1">
    <property type="nucleotide sequence ID" value="NZ_RBVX01000007.1"/>
</dbReference>
<comment type="caution">
    <text evidence="2">The sequence shown here is derived from an EMBL/GenBank/DDBJ whole genome shotgun (WGS) entry which is preliminary data.</text>
</comment>
<dbReference type="Proteomes" id="UP000275076">
    <property type="component" value="Unassembled WGS sequence"/>
</dbReference>
<dbReference type="EMBL" id="RBVX01000007">
    <property type="protein sequence ID" value="RSL33623.1"/>
    <property type="molecule type" value="Genomic_DNA"/>
</dbReference>
<feature type="domain" description="Molybdopterin-guanine dinucleotide biosynthesis protein B (MobB)" evidence="1">
    <location>
        <begin position="9"/>
        <end position="137"/>
    </location>
</feature>
<organism evidence="2 3">
    <name type="scientific">Salibacterium salarium</name>
    <dbReference type="NCBI Taxonomy" id="284579"/>
    <lineage>
        <taxon>Bacteria</taxon>
        <taxon>Bacillati</taxon>
        <taxon>Bacillota</taxon>
        <taxon>Bacilli</taxon>
        <taxon>Bacillales</taxon>
        <taxon>Bacillaceae</taxon>
    </lineage>
</organism>
<dbReference type="GO" id="GO:0006777">
    <property type="term" value="P:Mo-molybdopterin cofactor biosynthetic process"/>
    <property type="evidence" value="ECO:0007669"/>
    <property type="project" value="InterPro"/>
</dbReference>
<reference evidence="2 3" key="1">
    <citation type="submission" date="2018-10" db="EMBL/GenBank/DDBJ databases">
        <title>Draft genome sequence of Bacillus salarius IM0101, isolated from a hypersaline soil in Inner Mongolia, China.</title>
        <authorList>
            <person name="Yamprayoonswat W."/>
            <person name="Boonvisut S."/>
            <person name="Jumpathong W."/>
            <person name="Sittihan S."/>
            <person name="Ruangsuj P."/>
            <person name="Wanthongcharoen S."/>
            <person name="Thongpramul N."/>
            <person name="Pimmason S."/>
            <person name="Yu B."/>
            <person name="Yasawong M."/>
        </authorList>
    </citation>
    <scope>NUCLEOTIDE SEQUENCE [LARGE SCALE GENOMIC DNA]</scope>
    <source>
        <strain evidence="2 3">IM0101</strain>
    </source>
</reference>
<evidence type="ECO:0000313" key="3">
    <source>
        <dbReference type="Proteomes" id="UP000275076"/>
    </source>
</evidence>
<accession>A0A428N556</accession>
<dbReference type="PANTHER" id="PTHR40072:SF1">
    <property type="entry name" value="MOLYBDOPTERIN-GUANINE DINUCLEOTIDE BIOSYNTHESIS ADAPTER PROTEIN"/>
    <property type="match status" value="1"/>
</dbReference>
<dbReference type="GO" id="GO:0005525">
    <property type="term" value="F:GTP binding"/>
    <property type="evidence" value="ECO:0007669"/>
    <property type="project" value="InterPro"/>
</dbReference>
<evidence type="ECO:0000259" key="1">
    <source>
        <dbReference type="Pfam" id="PF03205"/>
    </source>
</evidence>
<evidence type="ECO:0000313" key="2">
    <source>
        <dbReference type="EMBL" id="RSL33623.1"/>
    </source>
</evidence>